<comment type="caution">
    <text evidence="2">The sequence shown here is derived from an EMBL/GenBank/DDBJ whole genome shotgun (WGS) entry which is preliminary data.</text>
</comment>
<name>A0A0V0RMP4_9BILA</name>
<feature type="compositionally biased region" description="Low complexity" evidence="1">
    <location>
        <begin position="198"/>
        <end position="209"/>
    </location>
</feature>
<dbReference type="PANTHER" id="PTHR37984:SF5">
    <property type="entry name" value="PROTEIN NYNRIN-LIKE"/>
    <property type="match status" value="1"/>
</dbReference>
<accession>A0A0V0RMP4</accession>
<feature type="compositionally biased region" description="Basic and acidic residues" evidence="1">
    <location>
        <begin position="182"/>
        <end position="197"/>
    </location>
</feature>
<evidence type="ECO:0000313" key="3">
    <source>
        <dbReference type="Proteomes" id="UP000054630"/>
    </source>
</evidence>
<evidence type="ECO:0000256" key="1">
    <source>
        <dbReference type="SAM" id="MobiDB-lite"/>
    </source>
</evidence>
<evidence type="ECO:0000313" key="2">
    <source>
        <dbReference type="EMBL" id="KRX15687.1"/>
    </source>
</evidence>
<reference evidence="2 3" key="1">
    <citation type="submission" date="2015-01" db="EMBL/GenBank/DDBJ databases">
        <title>Evolution of Trichinella species and genotypes.</title>
        <authorList>
            <person name="Korhonen P.K."/>
            <person name="Edoardo P."/>
            <person name="Giuseppe L.R."/>
            <person name="Gasser R.B."/>
        </authorList>
    </citation>
    <scope>NUCLEOTIDE SEQUENCE [LARGE SCALE GENOMIC DNA]</scope>
    <source>
        <strain evidence="2">ISS37</strain>
    </source>
</reference>
<dbReference type="InterPro" id="IPR050951">
    <property type="entry name" value="Retrovirus_Pol_polyprotein"/>
</dbReference>
<feature type="region of interest" description="Disordered" evidence="1">
    <location>
        <begin position="127"/>
        <end position="231"/>
    </location>
</feature>
<dbReference type="GO" id="GO:0003676">
    <property type="term" value="F:nucleic acid binding"/>
    <property type="evidence" value="ECO:0007669"/>
    <property type="project" value="InterPro"/>
</dbReference>
<feature type="compositionally biased region" description="Basic and acidic residues" evidence="1">
    <location>
        <begin position="127"/>
        <end position="146"/>
    </location>
</feature>
<dbReference type="InterPro" id="IPR012337">
    <property type="entry name" value="RNaseH-like_sf"/>
</dbReference>
<dbReference type="PANTHER" id="PTHR37984">
    <property type="entry name" value="PROTEIN CBG26694"/>
    <property type="match status" value="1"/>
</dbReference>
<dbReference type="STRING" id="6336.A0A0V0RMP4"/>
<gene>
    <name evidence="2" type="ORF">T07_8196</name>
</gene>
<dbReference type="AlphaFoldDB" id="A0A0V0RMP4"/>
<organism evidence="2 3">
    <name type="scientific">Trichinella nelsoni</name>
    <dbReference type="NCBI Taxonomy" id="6336"/>
    <lineage>
        <taxon>Eukaryota</taxon>
        <taxon>Metazoa</taxon>
        <taxon>Ecdysozoa</taxon>
        <taxon>Nematoda</taxon>
        <taxon>Enoplea</taxon>
        <taxon>Dorylaimia</taxon>
        <taxon>Trichinellida</taxon>
        <taxon>Trichinellidae</taxon>
        <taxon>Trichinella</taxon>
    </lineage>
</organism>
<dbReference type="SUPFAM" id="SSF53098">
    <property type="entry name" value="Ribonuclease H-like"/>
    <property type="match status" value="1"/>
</dbReference>
<evidence type="ECO:0008006" key="4">
    <source>
        <dbReference type="Google" id="ProtNLM"/>
    </source>
</evidence>
<proteinExistence type="predicted"/>
<keyword evidence="3" id="KW-1185">Reference proteome</keyword>
<dbReference type="Proteomes" id="UP000054630">
    <property type="component" value="Unassembled WGS sequence"/>
</dbReference>
<protein>
    <recommendedName>
        <fullName evidence="4">Integrase catalytic domain-containing protein</fullName>
    </recommendedName>
</protein>
<sequence length="297" mass="33163">MDAFAKWLEVRVLKNTTSKSVISSLRHIFSIHGLIDLSSSQIMLHTSQSQALEEYFNKGGMKNITSDPFYPSSNGQAKRMVHLIQEDADKHFEKIPKFQTDGQVYAKNYSSGKPCRYQLRKRYVTAEENHSAKKIESQKKTTREETETVEAIPEENAAIVTTSREETDADRANNSIPPGNEALERGSYRMPKSEKKGNPPFNSGPSPFSDECANSAVEEVNEPTPGSGSLQLHKASGGLSIIRKHCSIMASSMLPIMQMNFVSRGDMGWYILCLHALEPKCKALNPAWRDSDGCRNM</sequence>
<dbReference type="InterPro" id="IPR036397">
    <property type="entry name" value="RNaseH_sf"/>
</dbReference>
<dbReference type="OrthoDB" id="5980458at2759"/>
<dbReference type="EMBL" id="JYDL01000125">
    <property type="protein sequence ID" value="KRX15687.1"/>
    <property type="molecule type" value="Genomic_DNA"/>
</dbReference>
<dbReference type="Gene3D" id="3.30.420.10">
    <property type="entry name" value="Ribonuclease H-like superfamily/Ribonuclease H"/>
    <property type="match status" value="1"/>
</dbReference>